<reference evidence="3" key="2">
    <citation type="submission" date="2021-04" db="EMBL/GenBank/DDBJ databases">
        <authorList>
            <person name="Gilroy R."/>
        </authorList>
    </citation>
    <scope>NUCLEOTIDE SEQUENCE</scope>
    <source>
        <strain evidence="3">ChiHjej11B10-19426</strain>
    </source>
</reference>
<protein>
    <recommendedName>
        <fullName evidence="2">DUF6291 domain-containing protein</fullName>
    </recommendedName>
</protein>
<feature type="region of interest" description="Disordered" evidence="1">
    <location>
        <begin position="103"/>
        <end position="143"/>
    </location>
</feature>
<dbReference type="EMBL" id="DXCC01000021">
    <property type="protein sequence ID" value="HIZ15553.1"/>
    <property type="molecule type" value="Genomic_DNA"/>
</dbReference>
<sequence>MSSKTSIAERAGFTFYRSFRDAIDRIAPEEQLSLYKAIANYALDGTLPDVDSMGSSSSLCWMMIQPILQSGLTKYLNGKLGGAPAGNANALKNNLKSTKKQAKNNLKTTKKQPKNKLKTSNINENENEKKEKYSKEKGAVSPRRTHALVADNPPTAEEVIAYFVANGQNAETGRRAYEYYAAGGWRDSNGKPVRSWQQKVRAVWFGTDNKAAASTPSPVPPAYKVISSRTPLE</sequence>
<comment type="caution">
    <text evidence="3">The sequence shown here is derived from an EMBL/GenBank/DDBJ whole genome shotgun (WGS) entry which is preliminary data.</text>
</comment>
<dbReference type="AlphaFoldDB" id="A0A9D2ILJ1"/>
<proteinExistence type="predicted"/>
<organism evidence="3 4">
    <name type="scientific">Candidatus Tidjanibacter faecipullorum</name>
    <dbReference type="NCBI Taxonomy" id="2838766"/>
    <lineage>
        <taxon>Bacteria</taxon>
        <taxon>Pseudomonadati</taxon>
        <taxon>Bacteroidota</taxon>
        <taxon>Bacteroidia</taxon>
        <taxon>Bacteroidales</taxon>
        <taxon>Rikenellaceae</taxon>
        <taxon>Tidjanibacter</taxon>
    </lineage>
</organism>
<evidence type="ECO:0000313" key="4">
    <source>
        <dbReference type="Proteomes" id="UP000824014"/>
    </source>
</evidence>
<dbReference type="Proteomes" id="UP000824014">
    <property type="component" value="Unassembled WGS sequence"/>
</dbReference>
<evidence type="ECO:0000259" key="2">
    <source>
        <dbReference type="Pfam" id="PF19808"/>
    </source>
</evidence>
<reference evidence="3" key="1">
    <citation type="journal article" date="2021" name="PeerJ">
        <title>Extensive microbial diversity within the chicken gut microbiome revealed by metagenomics and culture.</title>
        <authorList>
            <person name="Gilroy R."/>
            <person name="Ravi A."/>
            <person name="Getino M."/>
            <person name="Pursley I."/>
            <person name="Horton D.L."/>
            <person name="Alikhan N.F."/>
            <person name="Baker D."/>
            <person name="Gharbi K."/>
            <person name="Hall N."/>
            <person name="Watson M."/>
            <person name="Adriaenssens E.M."/>
            <person name="Foster-Nyarko E."/>
            <person name="Jarju S."/>
            <person name="Secka A."/>
            <person name="Antonio M."/>
            <person name="Oren A."/>
            <person name="Chaudhuri R.R."/>
            <person name="La Ragione R."/>
            <person name="Hildebrand F."/>
            <person name="Pallen M.J."/>
        </authorList>
    </citation>
    <scope>NUCLEOTIDE SEQUENCE</scope>
    <source>
        <strain evidence="3">ChiHjej11B10-19426</strain>
    </source>
</reference>
<feature type="compositionally biased region" description="Basic and acidic residues" evidence="1">
    <location>
        <begin position="126"/>
        <end position="138"/>
    </location>
</feature>
<evidence type="ECO:0000313" key="3">
    <source>
        <dbReference type="EMBL" id="HIZ15553.1"/>
    </source>
</evidence>
<feature type="compositionally biased region" description="Basic residues" evidence="1">
    <location>
        <begin position="103"/>
        <end position="117"/>
    </location>
</feature>
<evidence type="ECO:0000256" key="1">
    <source>
        <dbReference type="SAM" id="MobiDB-lite"/>
    </source>
</evidence>
<feature type="domain" description="DUF6291" evidence="2">
    <location>
        <begin position="13"/>
        <end position="87"/>
    </location>
</feature>
<dbReference type="Pfam" id="PF19808">
    <property type="entry name" value="DUF6291"/>
    <property type="match status" value="1"/>
</dbReference>
<dbReference type="InterPro" id="IPR046258">
    <property type="entry name" value="DUF6291"/>
</dbReference>
<gene>
    <name evidence="3" type="ORF">H9816_06550</name>
</gene>
<name>A0A9D2ILJ1_9BACT</name>
<accession>A0A9D2ILJ1</accession>